<sequence length="75" mass="8997">MSDRHLSSGCKPMVRKHGELEEIKYQQLSDEILRPLLYEIISEEQKKKFEKTKDLDFAYEVPGKARFRANYFMQK</sequence>
<evidence type="ECO:0000313" key="1">
    <source>
        <dbReference type="EMBL" id="HCW93363.1"/>
    </source>
</evidence>
<dbReference type="InterPro" id="IPR027417">
    <property type="entry name" value="P-loop_NTPase"/>
</dbReference>
<organism evidence="1 2">
    <name type="scientific">Flexistipes sinusarabici</name>
    <dbReference type="NCBI Taxonomy" id="2352"/>
    <lineage>
        <taxon>Bacteria</taxon>
        <taxon>Pseudomonadati</taxon>
        <taxon>Deferribacterota</taxon>
        <taxon>Deferribacteres</taxon>
        <taxon>Deferribacterales</taxon>
        <taxon>Flexistipitaceae</taxon>
        <taxon>Flexistipes</taxon>
    </lineage>
</organism>
<reference evidence="1 2" key="1">
    <citation type="journal article" date="2018" name="Nat. Biotechnol.">
        <title>A standardized bacterial taxonomy based on genome phylogeny substantially revises the tree of life.</title>
        <authorList>
            <person name="Parks D.H."/>
            <person name="Chuvochina M."/>
            <person name="Waite D.W."/>
            <person name="Rinke C."/>
            <person name="Skarshewski A."/>
            <person name="Chaumeil P.A."/>
            <person name="Hugenholtz P."/>
        </authorList>
    </citation>
    <scope>NUCLEOTIDE SEQUENCE [LARGE SCALE GENOMIC DNA]</scope>
    <source>
        <strain evidence="1">UBA8672</strain>
    </source>
</reference>
<protein>
    <submittedName>
        <fullName evidence="1">Type IV pili twitching motility protein PilT</fullName>
    </submittedName>
</protein>
<accession>A0A3D5QC89</accession>
<dbReference type="Proteomes" id="UP000262325">
    <property type="component" value="Unassembled WGS sequence"/>
</dbReference>
<gene>
    <name evidence="1" type="ORF">DHM44_06755</name>
</gene>
<proteinExistence type="predicted"/>
<evidence type="ECO:0000313" key="2">
    <source>
        <dbReference type="Proteomes" id="UP000262325"/>
    </source>
</evidence>
<name>A0A3D5QC89_FLESI</name>
<dbReference type="Gene3D" id="3.30.450.90">
    <property type="match status" value="1"/>
</dbReference>
<dbReference type="EMBL" id="DPPF01000136">
    <property type="protein sequence ID" value="HCW93363.1"/>
    <property type="molecule type" value="Genomic_DNA"/>
</dbReference>
<dbReference type="AlphaFoldDB" id="A0A3D5QC89"/>
<dbReference type="SUPFAM" id="SSF52540">
    <property type="entry name" value="P-loop containing nucleoside triphosphate hydrolases"/>
    <property type="match status" value="1"/>
</dbReference>
<feature type="non-terminal residue" evidence="1">
    <location>
        <position position="75"/>
    </location>
</feature>
<comment type="caution">
    <text evidence="1">The sequence shown here is derived from an EMBL/GenBank/DDBJ whole genome shotgun (WGS) entry which is preliminary data.</text>
</comment>